<accession>A0A6V8NA60</accession>
<organism evidence="1 2">
    <name type="scientific">Geomonas limicola</name>
    <dbReference type="NCBI Taxonomy" id="2740186"/>
    <lineage>
        <taxon>Bacteria</taxon>
        <taxon>Pseudomonadati</taxon>
        <taxon>Thermodesulfobacteriota</taxon>
        <taxon>Desulfuromonadia</taxon>
        <taxon>Geobacterales</taxon>
        <taxon>Geobacteraceae</taxon>
        <taxon>Geomonas</taxon>
    </lineage>
</organism>
<comment type="caution">
    <text evidence="1">The sequence shown here is derived from an EMBL/GenBank/DDBJ whole genome shotgun (WGS) entry which is preliminary data.</text>
</comment>
<evidence type="ECO:0000313" key="2">
    <source>
        <dbReference type="Proteomes" id="UP000587586"/>
    </source>
</evidence>
<proteinExistence type="predicted"/>
<dbReference type="EMBL" id="BLXZ01000006">
    <property type="protein sequence ID" value="GFO69495.1"/>
    <property type="molecule type" value="Genomic_DNA"/>
</dbReference>
<protein>
    <submittedName>
        <fullName evidence="1">Uncharacterized protein</fullName>
    </submittedName>
</protein>
<name>A0A6V8NA60_9BACT</name>
<gene>
    <name evidence="1" type="ORF">GMLC_30740</name>
</gene>
<evidence type="ECO:0000313" key="1">
    <source>
        <dbReference type="EMBL" id="GFO69495.1"/>
    </source>
</evidence>
<dbReference type="RefSeq" id="WP_183362072.1">
    <property type="nucleotide sequence ID" value="NZ_BLXZ01000006.1"/>
</dbReference>
<keyword evidence="2" id="KW-1185">Reference proteome</keyword>
<dbReference type="Proteomes" id="UP000587586">
    <property type="component" value="Unassembled WGS sequence"/>
</dbReference>
<sequence>MGIFDLLAEARIREWQERSPEEKRQLAEHAVTITGDEPLEVQLFKEVIALRKAAQKEPESETKDAMLAKATKLQIQLMVVLEQSGRPLAAQKVAENIRLCLAEEG</sequence>
<reference evidence="2" key="1">
    <citation type="submission" date="2020-06" db="EMBL/GenBank/DDBJ databases">
        <title>Draft genomic sequecing of Geomonas sp. Red745.</title>
        <authorList>
            <person name="Itoh H."/>
            <person name="Xu Z.X."/>
            <person name="Ushijima N."/>
            <person name="Masuda Y."/>
            <person name="Shiratori Y."/>
            <person name="Senoo K."/>
        </authorList>
    </citation>
    <scope>NUCLEOTIDE SEQUENCE [LARGE SCALE GENOMIC DNA]</scope>
    <source>
        <strain evidence="2">Red745</strain>
    </source>
</reference>
<dbReference type="AlphaFoldDB" id="A0A6V8NA60"/>